<name>E4UQU3_ARTGP</name>
<dbReference type="RefSeq" id="XP_003174752.1">
    <property type="nucleotide sequence ID" value="XM_003174704.1"/>
</dbReference>
<keyword evidence="2" id="KW-0732">Signal</keyword>
<feature type="region of interest" description="Disordered" evidence="1">
    <location>
        <begin position="85"/>
        <end position="140"/>
    </location>
</feature>
<dbReference type="AlphaFoldDB" id="E4UQU3"/>
<dbReference type="Proteomes" id="UP000002669">
    <property type="component" value="Unassembled WGS sequence"/>
</dbReference>
<evidence type="ECO:0000313" key="3">
    <source>
        <dbReference type="EMBL" id="EFQ99269.1"/>
    </source>
</evidence>
<reference evidence="4" key="1">
    <citation type="journal article" date="2012" name="MBio">
        <title>Comparative genome analysis of Trichophyton rubrum and related dermatophytes reveals candidate genes involved in infection.</title>
        <authorList>
            <person name="Martinez D.A."/>
            <person name="Oliver B.G."/>
            <person name="Graeser Y."/>
            <person name="Goldberg J.M."/>
            <person name="Li W."/>
            <person name="Martinez-Rossi N.M."/>
            <person name="Monod M."/>
            <person name="Shelest E."/>
            <person name="Barton R.C."/>
            <person name="Birch E."/>
            <person name="Brakhage A.A."/>
            <person name="Chen Z."/>
            <person name="Gurr S.J."/>
            <person name="Heiman D."/>
            <person name="Heitman J."/>
            <person name="Kosti I."/>
            <person name="Rossi A."/>
            <person name="Saif S."/>
            <person name="Samalova M."/>
            <person name="Saunders C.W."/>
            <person name="Shea T."/>
            <person name="Summerbell R.C."/>
            <person name="Xu J."/>
            <person name="Young S."/>
            <person name="Zeng Q."/>
            <person name="Birren B.W."/>
            <person name="Cuomo C.A."/>
            <person name="White T.C."/>
        </authorList>
    </citation>
    <scope>NUCLEOTIDE SEQUENCE [LARGE SCALE GENOMIC DNA]</scope>
    <source>
        <strain evidence="4">ATCC MYA-4604 / CBS 118893</strain>
    </source>
</reference>
<dbReference type="OMA" id="RAENHNS"/>
<dbReference type="OrthoDB" id="4174338at2759"/>
<accession>E4UQU3</accession>
<sequence length="172" mass="18184">MALLQGWLHLLLLQAGLSAAFPYPNTTLPLSDRDVSIGGNRYYSQTQARDPTCNHSDYDKIDCPAPSICYHQRGGVPACCPPDTNCDPPWVRDPSPPAQAPTPSQSESNSESNQANGSGNSGVGVSGSSRAENHNSNNFNVSVRNAGATISRSKHAGLLSIPLLTVAVLIML</sequence>
<dbReference type="GeneID" id="10030053"/>
<protein>
    <submittedName>
        <fullName evidence="3">Uncharacterized protein</fullName>
    </submittedName>
</protein>
<feature type="compositionally biased region" description="Low complexity" evidence="1">
    <location>
        <begin position="101"/>
        <end position="118"/>
    </location>
</feature>
<dbReference type="EMBL" id="DS989823">
    <property type="protein sequence ID" value="EFQ99269.1"/>
    <property type="molecule type" value="Genomic_DNA"/>
</dbReference>
<dbReference type="eggNOG" id="ENOG502RQT3">
    <property type="taxonomic scope" value="Eukaryota"/>
</dbReference>
<evidence type="ECO:0000313" key="4">
    <source>
        <dbReference type="Proteomes" id="UP000002669"/>
    </source>
</evidence>
<dbReference type="HOGENOM" id="CLU_1556388_0_0_1"/>
<proteinExistence type="predicted"/>
<keyword evidence="4" id="KW-1185">Reference proteome</keyword>
<feature type="signal peptide" evidence="2">
    <location>
        <begin position="1"/>
        <end position="20"/>
    </location>
</feature>
<dbReference type="VEuPathDB" id="FungiDB:MGYG_02282"/>
<gene>
    <name evidence="3" type="ORF">MGYG_02282</name>
</gene>
<evidence type="ECO:0000256" key="1">
    <source>
        <dbReference type="SAM" id="MobiDB-lite"/>
    </source>
</evidence>
<dbReference type="InParanoid" id="E4UQU3"/>
<organism evidence="4">
    <name type="scientific">Arthroderma gypseum (strain ATCC MYA-4604 / CBS 118893)</name>
    <name type="common">Microsporum gypseum</name>
    <dbReference type="NCBI Taxonomy" id="535722"/>
    <lineage>
        <taxon>Eukaryota</taxon>
        <taxon>Fungi</taxon>
        <taxon>Dikarya</taxon>
        <taxon>Ascomycota</taxon>
        <taxon>Pezizomycotina</taxon>
        <taxon>Eurotiomycetes</taxon>
        <taxon>Eurotiomycetidae</taxon>
        <taxon>Onygenales</taxon>
        <taxon>Arthrodermataceae</taxon>
        <taxon>Nannizzia</taxon>
    </lineage>
</organism>
<evidence type="ECO:0000256" key="2">
    <source>
        <dbReference type="SAM" id="SignalP"/>
    </source>
</evidence>
<feature type="chain" id="PRO_5005673824" evidence="2">
    <location>
        <begin position="21"/>
        <end position="172"/>
    </location>
</feature>